<organism evidence="3 4">
    <name type="scientific">Hibiscus trionum</name>
    <name type="common">Flower of an hour</name>
    <dbReference type="NCBI Taxonomy" id="183268"/>
    <lineage>
        <taxon>Eukaryota</taxon>
        <taxon>Viridiplantae</taxon>
        <taxon>Streptophyta</taxon>
        <taxon>Embryophyta</taxon>
        <taxon>Tracheophyta</taxon>
        <taxon>Spermatophyta</taxon>
        <taxon>Magnoliopsida</taxon>
        <taxon>eudicotyledons</taxon>
        <taxon>Gunneridae</taxon>
        <taxon>Pentapetalae</taxon>
        <taxon>rosids</taxon>
        <taxon>malvids</taxon>
        <taxon>Malvales</taxon>
        <taxon>Malvaceae</taxon>
        <taxon>Malvoideae</taxon>
        <taxon>Hibiscus</taxon>
    </lineage>
</organism>
<accession>A0A9W7M2B2</accession>
<dbReference type="EMBL" id="BSYR01000019">
    <property type="protein sequence ID" value="GMI83390.1"/>
    <property type="molecule type" value="Genomic_DNA"/>
</dbReference>
<keyword evidence="1" id="KW-0812">Transmembrane</keyword>
<dbReference type="Proteomes" id="UP001165190">
    <property type="component" value="Unassembled WGS sequence"/>
</dbReference>
<evidence type="ECO:0000259" key="2">
    <source>
        <dbReference type="Pfam" id="PF07059"/>
    </source>
</evidence>
<dbReference type="PANTHER" id="PTHR12136:SF103">
    <property type="entry name" value="PROTEIN ENHANCED DISEASE RESISTANCE 2-LIKE"/>
    <property type="match status" value="1"/>
</dbReference>
<dbReference type="Pfam" id="PF07059">
    <property type="entry name" value="EDR2_C"/>
    <property type="match status" value="1"/>
</dbReference>
<reference evidence="3" key="1">
    <citation type="submission" date="2023-05" db="EMBL/GenBank/DDBJ databases">
        <title>Genome and transcriptome analyses reveal genes involved in the formation of fine ridges on petal epidermal cells in Hibiscus trionum.</title>
        <authorList>
            <person name="Koshimizu S."/>
            <person name="Masuda S."/>
            <person name="Ishii T."/>
            <person name="Shirasu K."/>
            <person name="Hoshino A."/>
            <person name="Arita M."/>
        </authorList>
    </citation>
    <scope>NUCLEOTIDE SEQUENCE</scope>
    <source>
        <strain evidence="3">Hamamatsu line</strain>
    </source>
</reference>
<sequence length="66" mass="7237">MEVDVDVGSSTMAWGIFNVLLVCLNNLVLEMAFIIQGNAEEELPEALIGTCRLNHLDPSKPLLELP</sequence>
<evidence type="ECO:0000313" key="4">
    <source>
        <dbReference type="Proteomes" id="UP001165190"/>
    </source>
</evidence>
<dbReference type="PANTHER" id="PTHR12136">
    <property type="entry name" value="ENHANCED DISEASE RESISTANCE-RELATED"/>
    <property type="match status" value="1"/>
</dbReference>
<proteinExistence type="predicted"/>
<dbReference type="InterPro" id="IPR009769">
    <property type="entry name" value="EDR2_C"/>
</dbReference>
<protein>
    <recommendedName>
        <fullName evidence="2">Protein ENHANCED DISEASE RESISTANCE 2 C-terminal domain-containing protein</fullName>
    </recommendedName>
</protein>
<evidence type="ECO:0000256" key="1">
    <source>
        <dbReference type="SAM" id="Phobius"/>
    </source>
</evidence>
<keyword evidence="4" id="KW-1185">Reference proteome</keyword>
<comment type="caution">
    <text evidence="3">The sequence shown here is derived from an EMBL/GenBank/DDBJ whole genome shotgun (WGS) entry which is preliminary data.</text>
</comment>
<name>A0A9W7M2B2_HIBTR</name>
<keyword evidence="1" id="KW-1133">Transmembrane helix</keyword>
<dbReference type="InterPro" id="IPR045096">
    <property type="entry name" value="EDR2-like"/>
</dbReference>
<evidence type="ECO:0000313" key="3">
    <source>
        <dbReference type="EMBL" id="GMI83390.1"/>
    </source>
</evidence>
<keyword evidence="1" id="KW-0472">Membrane</keyword>
<feature type="transmembrane region" description="Helical" evidence="1">
    <location>
        <begin position="12"/>
        <end position="35"/>
    </location>
</feature>
<feature type="domain" description="Protein ENHANCED DISEASE RESISTANCE 2 C-terminal" evidence="2">
    <location>
        <begin position="1"/>
        <end position="57"/>
    </location>
</feature>
<dbReference type="OrthoDB" id="9970435at2759"/>
<dbReference type="AlphaFoldDB" id="A0A9W7M2B2"/>
<gene>
    <name evidence="3" type="ORF">HRI_002008300</name>
</gene>